<proteinExistence type="predicted"/>
<gene>
    <name evidence="2" type="ORF">ABR335_08985</name>
</gene>
<dbReference type="InterPro" id="IPR001387">
    <property type="entry name" value="Cro/C1-type_HTH"/>
</dbReference>
<dbReference type="CDD" id="cd00093">
    <property type="entry name" value="HTH_XRE"/>
    <property type="match status" value="1"/>
</dbReference>
<dbReference type="GO" id="GO:0003677">
    <property type="term" value="F:DNA binding"/>
    <property type="evidence" value="ECO:0007669"/>
    <property type="project" value="InterPro"/>
</dbReference>
<dbReference type="Gene3D" id="1.10.260.40">
    <property type="entry name" value="lambda repressor-like DNA-binding domains"/>
    <property type="match status" value="1"/>
</dbReference>
<dbReference type="RefSeq" id="WP_061574476.1">
    <property type="nucleotide sequence ID" value="NZ_CP158453.1"/>
</dbReference>
<evidence type="ECO:0000313" key="2">
    <source>
        <dbReference type="EMBL" id="XBX96599.1"/>
    </source>
</evidence>
<dbReference type="PROSITE" id="PS50943">
    <property type="entry name" value="HTH_CROC1"/>
    <property type="match status" value="1"/>
</dbReference>
<dbReference type="GeneID" id="93259732"/>
<dbReference type="Pfam" id="PF01381">
    <property type="entry name" value="HTH_3"/>
    <property type="match status" value="1"/>
</dbReference>
<name>A0AAU7WD49_9BACI</name>
<dbReference type="EMBL" id="CP158453">
    <property type="protein sequence ID" value="XBX96599.1"/>
    <property type="molecule type" value="Genomic_DNA"/>
</dbReference>
<reference evidence="2" key="1">
    <citation type="submission" date="2024-06" db="EMBL/GenBank/DDBJ databases">
        <authorList>
            <person name="Huang C.H."/>
            <person name="Ting Y.S."/>
            <person name="Cheng Y.H."/>
        </authorList>
    </citation>
    <scope>NUCLEOTIDE SEQUENCE</scope>
    <source>
        <strain evidence="2">TCI803</strain>
    </source>
</reference>
<dbReference type="AlphaFoldDB" id="A0AAU7WD49"/>
<sequence>MTQRRDYLIFMRKQKSLTQKDVVNILKREYNIKITESYYGMIEQGARTPSLNVALAISSIFNANPESIFLTNSTTKCCEKEIPRR</sequence>
<feature type="domain" description="HTH cro/C1-type" evidence="1">
    <location>
        <begin position="8"/>
        <end position="68"/>
    </location>
</feature>
<evidence type="ECO:0000259" key="1">
    <source>
        <dbReference type="PROSITE" id="PS50943"/>
    </source>
</evidence>
<protein>
    <submittedName>
        <fullName evidence="2">Helix-turn-helix transcriptional regulator</fullName>
    </submittedName>
</protein>
<accession>A0AAU7WD49</accession>
<dbReference type="SUPFAM" id="SSF47413">
    <property type="entry name" value="lambda repressor-like DNA-binding domains"/>
    <property type="match status" value="1"/>
</dbReference>
<organism evidence="2">
    <name type="scientific">Heyndrickxia faecalis</name>
    <dbReference type="NCBI Taxonomy" id="2824910"/>
    <lineage>
        <taxon>Bacteria</taxon>
        <taxon>Bacillati</taxon>
        <taxon>Bacillota</taxon>
        <taxon>Bacilli</taxon>
        <taxon>Bacillales</taxon>
        <taxon>Bacillaceae</taxon>
        <taxon>Heyndrickxia</taxon>
    </lineage>
</organism>
<dbReference type="InterPro" id="IPR010982">
    <property type="entry name" value="Lambda_DNA-bd_dom_sf"/>
</dbReference>